<evidence type="ECO:0000256" key="1">
    <source>
        <dbReference type="ARBA" id="ARBA00004141"/>
    </source>
</evidence>
<comment type="caution">
    <text evidence="6">The sequence shown here is derived from an EMBL/GenBank/DDBJ whole genome shotgun (WGS) entry which is preliminary data.</text>
</comment>
<evidence type="ECO:0000256" key="5">
    <source>
        <dbReference type="SAM" id="Phobius"/>
    </source>
</evidence>
<evidence type="ECO:0000256" key="2">
    <source>
        <dbReference type="ARBA" id="ARBA00022692"/>
    </source>
</evidence>
<protein>
    <submittedName>
        <fullName evidence="6">Uncharacterized protein</fullName>
    </submittedName>
</protein>
<feature type="transmembrane region" description="Helical" evidence="5">
    <location>
        <begin position="424"/>
        <end position="448"/>
    </location>
</feature>
<keyword evidence="7" id="KW-1185">Reference proteome</keyword>
<dbReference type="SUPFAM" id="SSF144083">
    <property type="entry name" value="Magnesium transport protein CorA, transmembrane region"/>
    <property type="match status" value="1"/>
</dbReference>
<keyword evidence="3 5" id="KW-1133">Transmembrane helix</keyword>
<organism evidence="6 7">
    <name type="scientific">Amylocarpus encephaloides</name>
    <dbReference type="NCBI Taxonomy" id="45428"/>
    <lineage>
        <taxon>Eukaryota</taxon>
        <taxon>Fungi</taxon>
        <taxon>Dikarya</taxon>
        <taxon>Ascomycota</taxon>
        <taxon>Pezizomycotina</taxon>
        <taxon>Leotiomycetes</taxon>
        <taxon>Helotiales</taxon>
        <taxon>Helotiales incertae sedis</taxon>
        <taxon>Amylocarpus</taxon>
    </lineage>
</organism>
<dbReference type="GO" id="GO:0016020">
    <property type="term" value="C:membrane"/>
    <property type="evidence" value="ECO:0007669"/>
    <property type="project" value="UniProtKB-SubCell"/>
</dbReference>
<accession>A0A9P7Y7V0</accession>
<gene>
    <name evidence="6" type="ORF">BJ875DRAFT_529145</name>
</gene>
<comment type="subcellular location">
    <subcellularLocation>
        <location evidence="1">Membrane</location>
        <topology evidence="1">Multi-pass membrane protein</topology>
    </subcellularLocation>
</comment>
<reference evidence="6" key="1">
    <citation type="journal article" date="2021" name="IMA Fungus">
        <title>Genomic characterization of three marine fungi, including Emericellopsis atlantica sp. nov. with signatures of a generalist lifestyle and marine biomass degradation.</title>
        <authorList>
            <person name="Hagestad O.C."/>
            <person name="Hou L."/>
            <person name="Andersen J.H."/>
            <person name="Hansen E.H."/>
            <person name="Altermark B."/>
            <person name="Li C."/>
            <person name="Kuhnert E."/>
            <person name="Cox R.J."/>
            <person name="Crous P.W."/>
            <person name="Spatafora J.W."/>
            <person name="Lail K."/>
            <person name="Amirebrahimi M."/>
            <person name="Lipzen A."/>
            <person name="Pangilinan J."/>
            <person name="Andreopoulos W."/>
            <person name="Hayes R.D."/>
            <person name="Ng V."/>
            <person name="Grigoriev I.V."/>
            <person name="Jackson S.A."/>
            <person name="Sutton T.D.S."/>
            <person name="Dobson A.D.W."/>
            <person name="Rama T."/>
        </authorList>
    </citation>
    <scope>NUCLEOTIDE SEQUENCE</scope>
    <source>
        <strain evidence="6">TRa018bII</strain>
    </source>
</reference>
<evidence type="ECO:0000256" key="3">
    <source>
        <dbReference type="ARBA" id="ARBA00022989"/>
    </source>
</evidence>
<proteinExistence type="predicted"/>
<evidence type="ECO:0000313" key="7">
    <source>
        <dbReference type="Proteomes" id="UP000824998"/>
    </source>
</evidence>
<dbReference type="EMBL" id="MU252140">
    <property type="protein sequence ID" value="KAG9228050.1"/>
    <property type="molecule type" value="Genomic_DNA"/>
</dbReference>
<keyword evidence="2 5" id="KW-0812">Transmembrane</keyword>
<dbReference type="AlphaFoldDB" id="A0A9P7Y7V0"/>
<dbReference type="OrthoDB" id="2830640at2759"/>
<evidence type="ECO:0000256" key="4">
    <source>
        <dbReference type="ARBA" id="ARBA00023136"/>
    </source>
</evidence>
<keyword evidence="4 5" id="KW-0472">Membrane</keyword>
<dbReference type="Gene3D" id="1.20.58.340">
    <property type="entry name" value="Magnesium transport protein CorA, transmembrane region"/>
    <property type="match status" value="1"/>
</dbReference>
<sequence length="472" mass="53567">MAVPISYNRDAAYGFPLLGAKIEYEASTNCKFIDITQYERSSGLDTICREGSLDDENFDIWLNKGLQSHQKSDVRSTFAGGLRLIYGACGFHSSERRTIPFRDTSYKMLERCMGLTAEFKDVLIGTTGRAYKYTCPESSGSDVFKPSTCFVFRFGVFRPSFYQFALSYDPTKRLTYALLLSKTHDHEYPLLIQHLKEHKNYCRHPLLSAALMVPICNTSTARRIQTVDTNLNELEESAGQHEYANIAQRSPLKLDFVTATRKLNFAARNLGVESMRSSIAKLTLEFMLREVHALEHDLTRIALSDLLQASDRMSSAHVKELIEASINMSQNLNIRATYQEKRVQALLAVVYQFMAHKEAVTNGRVARNSAIIALESKKDSSAMKAIAVLTMCFLPGTFLAAIFAMPVIDWSQGPHPTVKLGFKYYWAIAIPVTLLVLVLWGLAVWLPWNLWLSHWFPRRGNESEILYEDKDY</sequence>
<feature type="transmembrane region" description="Helical" evidence="5">
    <location>
        <begin position="385"/>
        <end position="404"/>
    </location>
</feature>
<evidence type="ECO:0000313" key="6">
    <source>
        <dbReference type="EMBL" id="KAG9228050.1"/>
    </source>
</evidence>
<dbReference type="InterPro" id="IPR045863">
    <property type="entry name" value="CorA_TM1_TM2"/>
</dbReference>
<name>A0A9P7Y7V0_9HELO</name>
<dbReference type="Proteomes" id="UP000824998">
    <property type="component" value="Unassembled WGS sequence"/>
</dbReference>